<feature type="region of interest" description="Disordered" evidence="1">
    <location>
        <begin position="188"/>
        <end position="248"/>
    </location>
</feature>
<reference evidence="3 4" key="1">
    <citation type="submission" date="2021-11" db="EMBL/GenBank/DDBJ databases">
        <title>Draft genome sequence of Actinomycetospora sp. SF1 isolated from the rhizosphere soil.</title>
        <authorList>
            <person name="Duangmal K."/>
            <person name="Chantavorakit T."/>
        </authorList>
    </citation>
    <scope>NUCLEOTIDE SEQUENCE [LARGE SCALE GENOMIC DNA]</scope>
    <source>
        <strain evidence="3 4">TBRC 5722</strain>
    </source>
</reference>
<feature type="transmembrane region" description="Helical" evidence="2">
    <location>
        <begin position="31"/>
        <end position="50"/>
    </location>
</feature>
<protein>
    <submittedName>
        <fullName evidence="3">Uncharacterized protein</fullName>
    </submittedName>
</protein>
<organism evidence="3 4">
    <name type="scientific">Actinomycetospora endophytica</name>
    <dbReference type="NCBI Taxonomy" id="2291215"/>
    <lineage>
        <taxon>Bacteria</taxon>
        <taxon>Bacillati</taxon>
        <taxon>Actinomycetota</taxon>
        <taxon>Actinomycetes</taxon>
        <taxon>Pseudonocardiales</taxon>
        <taxon>Pseudonocardiaceae</taxon>
        <taxon>Actinomycetospora</taxon>
    </lineage>
</organism>
<dbReference type="Proteomes" id="UP001199469">
    <property type="component" value="Unassembled WGS sequence"/>
</dbReference>
<dbReference type="EMBL" id="JAJNDB010000002">
    <property type="protein sequence ID" value="MCD2194418.1"/>
    <property type="molecule type" value="Genomic_DNA"/>
</dbReference>
<evidence type="ECO:0000313" key="4">
    <source>
        <dbReference type="Proteomes" id="UP001199469"/>
    </source>
</evidence>
<dbReference type="RefSeq" id="WP_230734375.1">
    <property type="nucleotide sequence ID" value="NZ_JAJNDB010000002.1"/>
</dbReference>
<comment type="caution">
    <text evidence="3">The sequence shown here is derived from an EMBL/GenBank/DDBJ whole genome shotgun (WGS) entry which is preliminary data.</text>
</comment>
<keyword evidence="2" id="KW-0472">Membrane</keyword>
<name>A0ABS8P847_9PSEU</name>
<feature type="compositionally biased region" description="Low complexity" evidence="1">
    <location>
        <begin position="231"/>
        <end position="241"/>
    </location>
</feature>
<feature type="compositionally biased region" description="Low complexity" evidence="1">
    <location>
        <begin position="194"/>
        <end position="204"/>
    </location>
</feature>
<keyword evidence="4" id="KW-1185">Reference proteome</keyword>
<keyword evidence="2" id="KW-1133">Transmembrane helix</keyword>
<accession>A0ABS8P847</accession>
<evidence type="ECO:0000256" key="1">
    <source>
        <dbReference type="SAM" id="MobiDB-lite"/>
    </source>
</evidence>
<gene>
    <name evidence="3" type="ORF">LQ327_13650</name>
</gene>
<evidence type="ECO:0000256" key="2">
    <source>
        <dbReference type="SAM" id="Phobius"/>
    </source>
</evidence>
<feature type="transmembrane region" description="Helical" evidence="2">
    <location>
        <begin position="164"/>
        <end position="186"/>
    </location>
</feature>
<sequence>MSLAGALSSDLPRPALTDGRSRARRRPAGRALGVLVALALGAMAVVALVVPRVPALAEAVGIAPTAPAPAAAPPVTVTGVVVATASCLSPDPHDRIVLDVAGTRHQAVLDGCGRPAGTPVPVTVPADGRIAGPVAVVGSGGQTPTATTDLAGDGVSPLVARLELVLTVAAALGAGSLVVVLARGGASRRRPAARARVGTGRVPAQRSRSVSAPARRTVGPHAVRPTRVRATRSTAASARRAAGPRRRR</sequence>
<feature type="region of interest" description="Disordered" evidence="1">
    <location>
        <begin position="1"/>
        <end position="24"/>
    </location>
</feature>
<keyword evidence="2" id="KW-0812">Transmembrane</keyword>
<evidence type="ECO:0000313" key="3">
    <source>
        <dbReference type="EMBL" id="MCD2194418.1"/>
    </source>
</evidence>
<proteinExistence type="predicted"/>